<gene>
    <name evidence="2" type="ORF">EGH82_05895</name>
</gene>
<dbReference type="Pfam" id="PF03603">
    <property type="entry name" value="DNA_III_psi"/>
    <property type="match status" value="1"/>
</dbReference>
<keyword evidence="1" id="KW-0808">Transferase</keyword>
<evidence type="ECO:0000313" key="3">
    <source>
        <dbReference type="Proteomes" id="UP000278792"/>
    </source>
</evidence>
<dbReference type="Gene3D" id="3.40.50.10220">
    <property type="entry name" value="DNA polymerase III, psi subunit"/>
    <property type="match status" value="1"/>
</dbReference>
<dbReference type="GO" id="GO:0008408">
    <property type="term" value="F:3'-5' exonuclease activity"/>
    <property type="evidence" value="ECO:0007669"/>
    <property type="project" value="InterPro"/>
</dbReference>
<dbReference type="Proteomes" id="UP000278792">
    <property type="component" value="Unassembled WGS sequence"/>
</dbReference>
<comment type="function">
    <text evidence="1">Part of the beta sliding clamp loading complex, which hydrolyzes ATP to load the beta clamp onto primed DNA to form the DNA replication pre-initiation complex. DNA polymerase III is a complex, multichain enzyme responsible for most of the replicative synthesis in bacteria. This DNA polymerase also exhibits 3' to 5' exonuclease activity.</text>
</comment>
<dbReference type="RefSeq" id="WP_123781166.1">
    <property type="nucleotide sequence ID" value="NZ_RKIK01000011.1"/>
</dbReference>
<keyword evidence="1" id="KW-0548">Nucleotidyltransferase</keyword>
<protein>
    <recommendedName>
        <fullName evidence="1">DNA polymerase III subunit psi</fullName>
    </recommendedName>
</protein>
<keyword evidence="1" id="KW-0239">DNA-directed DNA polymerase</keyword>
<evidence type="ECO:0000313" key="2">
    <source>
        <dbReference type="EMBL" id="ROV61176.1"/>
    </source>
</evidence>
<sequence length="140" mass="15864">MQTDPMAYLSEMGIDQYQLMHAQRLTGYQAASIRLPSDCKLLLISPVLPQGSQAEFLQRVLKSMQLTLEQVRHLYPQQFSQLDASQLEQSVEWAWFAGCLSSELTGTQPITKVLNSPLLSDIDGNNEQRKALWQQICSYS</sequence>
<dbReference type="AlphaFoldDB" id="A0A3N3E385"/>
<keyword evidence="1" id="KW-0235">DNA replication</keyword>
<reference evidence="2 3" key="1">
    <citation type="submission" date="2018-11" db="EMBL/GenBank/DDBJ databases">
        <title>Vibrio ponticus strain CAIM 1751 pathogenic for the snapper Lutjanus guttatus.</title>
        <authorList>
            <person name="Soto-Rodriguez S."/>
            <person name="Lozano-Olvera R."/>
            <person name="Gomez-Gil B."/>
        </authorList>
    </citation>
    <scope>NUCLEOTIDE SEQUENCE [LARGE SCALE GENOMIC DNA]</scope>
    <source>
        <strain evidence="2 3">CAIM 1751</strain>
    </source>
</reference>
<dbReference type="GO" id="GO:0003887">
    <property type="term" value="F:DNA-directed DNA polymerase activity"/>
    <property type="evidence" value="ECO:0007669"/>
    <property type="project" value="UniProtKB-KW"/>
</dbReference>
<proteinExistence type="predicted"/>
<comment type="caution">
    <text evidence="2">The sequence shown here is derived from an EMBL/GenBank/DDBJ whole genome shotgun (WGS) entry which is preliminary data.</text>
</comment>
<evidence type="ECO:0000256" key="1">
    <source>
        <dbReference type="PIRNR" id="PIRNR029225"/>
    </source>
</evidence>
<dbReference type="InterPro" id="IPR004615">
    <property type="entry name" value="DNA_pol_III_psi"/>
</dbReference>
<dbReference type="InterPro" id="IPR036654">
    <property type="entry name" value="DNA_pol_III_psi_sf"/>
</dbReference>
<dbReference type="EMBL" id="RKIK01000011">
    <property type="protein sequence ID" value="ROV61176.1"/>
    <property type="molecule type" value="Genomic_DNA"/>
</dbReference>
<name>A0A3N3E385_9VIBR</name>
<dbReference type="PIRSF" id="PIRSF029225">
    <property type="entry name" value="DNA_pol_III_psi"/>
    <property type="match status" value="1"/>
</dbReference>
<accession>A0A3N3E385</accession>
<dbReference type="GO" id="GO:0006260">
    <property type="term" value="P:DNA replication"/>
    <property type="evidence" value="ECO:0007669"/>
    <property type="project" value="UniProtKB-KW"/>
</dbReference>
<organism evidence="2 3">
    <name type="scientific">Vibrio ponticus</name>
    <dbReference type="NCBI Taxonomy" id="265668"/>
    <lineage>
        <taxon>Bacteria</taxon>
        <taxon>Pseudomonadati</taxon>
        <taxon>Pseudomonadota</taxon>
        <taxon>Gammaproteobacteria</taxon>
        <taxon>Vibrionales</taxon>
        <taxon>Vibrionaceae</taxon>
        <taxon>Vibrio</taxon>
    </lineage>
</organism>
<dbReference type="SUPFAM" id="SSF102220">
    <property type="entry name" value="DNA polymerase III psi subunit"/>
    <property type="match status" value="1"/>
</dbReference>